<feature type="chain" id="PRO_5002536919" evidence="2">
    <location>
        <begin position="27"/>
        <end position="360"/>
    </location>
</feature>
<evidence type="ECO:0000313" key="4">
    <source>
        <dbReference type="EMBL" id="KKS84581.1"/>
    </source>
</evidence>
<keyword evidence="2" id="KW-0732">Signal</keyword>
<organism evidence="4 5">
    <name type="scientific">Candidatus Gottesmanbacteria bacterium GW2011_GWA1_43_11</name>
    <dbReference type="NCBI Taxonomy" id="1618436"/>
    <lineage>
        <taxon>Bacteria</taxon>
        <taxon>Candidatus Gottesmaniibacteriota</taxon>
    </lineage>
</organism>
<dbReference type="InterPro" id="IPR004474">
    <property type="entry name" value="LytR_CpsA_psr"/>
</dbReference>
<feature type="signal peptide" evidence="2">
    <location>
        <begin position="1"/>
        <end position="26"/>
    </location>
</feature>
<dbReference type="AlphaFoldDB" id="A0A0G1ENG8"/>
<dbReference type="PANTHER" id="PTHR33392:SF6">
    <property type="entry name" value="POLYISOPRENYL-TEICHOIC ACID--PEPTIDOGLYCAN TEICHOIC ACID TRANSFERASE TAGU"/>
    <property type="match status" value="1"/>
</dbReference>
<gene>
    <name evidence="4" type="ORF">UV59_C0017G0034</name>
</gene>
<dbReference type="Pfam" id="PF03816">
    <property type="entry name" value="LytR_cpsA_psr"/>
    <property type="match status" value="1"/>
</dbReference>
<dbReference type="STRING" id="1618436.UV59_C0017G0034"/>
<dbReference type="Gene3D" id="3.40.630.190">
    <property type="entry name" value="LCP protein"/>
    <property type="match status" value="1"/>
</dbReference>
<comment type="caution">
    <text evidence="4">The sequence shown here is derived from an EMBL/GenBank/DDBJ whole genome shotgun (WGS) entry which is preliminary data.</text>
</comment>
<dbReference type="InterPro" id="IPR050922">
    <property type="entry name" value="LytR/CpsA/Psr_CW_biosynth"/>
</dbReference>
<evidence type="ECO:0000256" key="2">
    <source>
        <dbReference type="SAM" id="SignalP"/>
    </source>
</evidence>
<feature type="domain" description="Cell envelope-related transcriptional attenuator" evidence="3">
    <location>
        <begin position="82"/>
        <end position="272"/>
    </location>
</feature>
<sequence>MHLNLSTHKKAMLVASLLSFVATSFALVIPIGKHADTNATVPTEVLADTDQPDPNIDLTNVDNLGILLVGFGGAGHDGGYLTDANQLLYVDFQQKKIALIALPRDLLVKTEKGEMKLNAVAFSDSGKNEFLQNGAPQLKKAISQITGLNVAYVIGIDFVGFQRLIGQDLGGIEVDVYETLDDPWYPIKGEELNLCKMTPEEITEVHQKYSGFELERQFTCRYKRLHFDPGLNKMEGGDALEYVRSRHGSGEGDISRGKRQQEVLQAVANKIISLELIDQLPDLFTKAKNNIYTDIDLDIVKYLAPLAKASFDFKKITINLSTTNVLAISSSSSLGSIIIPKAGMHDWTGVQQFIQQEMSK</sequence>
<evidence type="ECO:0000259" key="3">
    <source>
        <dbReference type="Pfam" id="PF03816"/>
    </source>
</evidence>
<proteinExistence type="inferred from homology"/>
<dbReference type="Proteomes" id="UP000034543">
    <property type="component" value="Unassembled WGS sequence"/>
</dbReference>
<evidence type="ECO:0000256" key="1">
    <source>
        <dbReference type="ARBA" id="ARBA00006068"/>
    </source>
</evidence>
<accession>A0A0G1ENG8</accession>
<protein>
    <submittedName>
        <fullName evidence="4">Cell envelope-related transcriptional attenuator</fullName>
    </submittedName>
</protein>
<name>A0A0G1ENG8_9BACT</name>
<comment type="similarity">
    <text evidence="1">Belongs to the LytR/CpsA/Psr (LCP) family.</text>
</comment>
<dbReference type="PANTHER" id="PTHR33392">
    <property type="entry name" value="POLYISOPRENYL-TEICHOIC ACID--PEPTIDOGLYCAN TEICHOIC ACID TRANSFERASE TAGU"/>
    <property type="match status" value="1"/>
</dbReference>
<evidence type="ECO:0000313" key="5">
    <source>
        <dbReference type="Proteomes" id="UP000034543"/>
    </source>
</evidence>
<reference evidence="4 5" key="1">
    <citation type="journal article" date="2015" name="Nature">
        <title>rRNA introns, odd ribosomes, and small enigmatic genomes across a large radiation of phyla.</title>
        <authorList>
            <person name="Brown C.T."/>
            <person name="Hug L.A."/>
            <person name="Thomas B.C."/>
            <person name="Sharon I."/>
            <person name="Castelle C.J."/>
            <person name="Singh A."/>
            <person name="Wilkins M.J."/>
            <person name="Williams K.H."/>
            <person name="Banfield J.F."/>
        </authorList>
    </citation>
    <scope>NUCLEOTIDE SEQUENCE [LARGE SCALE GENOMIC DNA]</scope>
</reference>
<dbReference type="EMBL" id="LCFB01000017">
    <property type="protein sequence ID" value="KKS84581.1"/>
    <property type="molecule type" value="Genomic_DNA"/>
</dbReference>